<keyword evidence="6" id="KW-1185">Reference proteome</keyword>
<dbReference type="PROSITE" id="PS50949">
    <property type="entry name" value="HTH_GNTR"/>
    <property type="match status" value="1"/>
</dbReference>
<dbReference type="InterPro" id="IPR000524">
    <property type="entry name" value="Tscrpt_reg_HTH_GntR"/>
</dbReference>
<accession>A0A1U9KTU2</accession>
<evidence type="ECO:0000313" key="6">
    <source>
        <dbReference type="Proteomes" id="UP000188604"/>
    </source>
</evidence>
<dbReference type="AlphaFoldDB" id="A0A1U9KTU2"/>
<keyword evidence="2" id="KW-0238">DNA-binding</keyword>
<dbReference type="Gene3D" id="1.10.10.10">
    <property type="entry name" value="Winged helix-like DNA-binding domain superfamily/Winged helix DNA-binding domain"/>
    <property type="match status" value="1"/>
</dbReference>
<dbReference type="PRINTS" id="PR00035">
    <property type="entry name" value="HTHGNTR"/>
</dbReference>
<dbReference type="SMART" id="SM00866">
    <property type="entry name" value="UTRA"/>
    <property type="match status" value="1"/>
</dbReference>
<organism evidence="5 6">
    <name type="scientific">Neoasaia chiangmaiensis</name>
    <dbReference type="NCBI Taxonomy" id="320497"/>
    <lineage>
        <taxon>Bacteria</taxon>
        <taxon>Pseudomonadati</taxon>
        <taxon>Pseudomonadota</taxon>
        <taxon>Alphaproteobacteria</taxon>
        <taxon>Acetobacterales</taxon>
        <taxon>Acetobacteraceae</taxon>
        <taxon>Neoasaia</taxon>
    </lineage>
</organism>
<name>A0A1U9KTU2_9PROT</name>
<dbReference type="GO" id="GO:0003700">
    <property type="term" value="F:DNA-binding transcription factor activity"/>
    <property type="evidence" value="ECO:0007669"/>
    <property type="project" value="InterPro"/>
</dbReference>
<dbReference type="InterPro" id="IPR028978">
    <property type="entry name" value="Chorismate_lyase_/UTRA_dom_sf"/>
</dbReference>
<dbReference type="OrthoDB" id="7173258at2"/>
<protein>
    <submittedName>
        <fullName evidence="5">GntR family transcriptional regulator</fullName>
    </submittedName>
</protein>
<dbReference type="Pfam" id="PF00392">
    <property type="entry name" value="GntR"/>
    <property type="match status" value="1"/>
</dbReference>
<dbReference type="SUPFAM" id="SSF46785">
    <property type="entry name" value="Winged helix' DNA-binding domain"/>
    <property type="match status" value="1"/>
</dbReference>
<gene>
    <name evidence="5" type="ORF">A0U93_15460</name>
</gene>
<reference evidence="5 6" key="1">
    <citation type="submission" date="2016-03" db="EMBL/GenBank/DDBJ databases">
        <title>Acetic acid bacteria sequencing.</title>
        <authorList>
            <person name="Brandt J."/>
            <person name="Jakob F."/>
            <person name="Vogel R.F."/>
        </authorList>
    </citation>
    <scope>NUCLEOTIDE SEQUENCE [LARGE SCALE GENOMIC DNA]</scope>
    <source>
        <strain evidence="5 6">NBRC 101099</strain>
    </source>
</reference>
<dbReference type="SUPFAM" id="SSF64288">
    <property type="entry name" value="Chorismate lyase-like"/>
    <property type="match status" value="1"/>
</dbReference>
<feature type="compositionally biased region" description="Basic residues" evidence="4">
    <location>
        <begin position="267"/>
        <end position="278"/>
    </location>
</feature>
<dbReference type="GO" id="GO:0003677">
    <property type="term" value="F:DNA binding"/>
    <property type="evidence" value="ECO:0007669"/>
    <property type="project" value="UniProtKB-KW"/>
</dbReference>
<dbReference type="KEGG" id="nch:A0U93_15460"/>
<evidence type="ECO:0000313" key="5">
    <source>
        <dbReference type="EMBL" id="AQS89080.1"/>
    </source>
</evidence>
<proteinExistence type="predicted"/>
<dbReference type="InterPro" id="IPR050679">
    <property type="entry name" value="Bact_HTH_transcr_reg"/>
</dbReference>
<dbReference type="CDD" id="cd07377">
    <property type="entry name" value="WHTH_GntR"/>
    <property type="match status" value="1"/>
</dbReference>
<dbReference type="RefSeq" id="WP_077808137.1">
    <property type="nucleotide sequence ID" value="NZ_BJXS01000011.1"/>
</dbReference>
<dbReference type="STRING" id="320497.A0U93_15460"/>
<dbReference type="Gene3D" id="3.40.1410.10">
    <property type="entry name" value="Chorismate lyase-like"/>
    <property type="match status" value="1"/>
</dbReference>
<dbReference type="InterPro" id="IPR036388">
    <property type="entry name" value="WH-like_DNA-bd_sf"/>
</dbReference>
<dbReference type="InterPro" id="IPR011663">
    <property type="entry name" value="UTRA"/>
</dbReference>
<evidence type="ECO:0000256" key="2">
    <source>
        <dbReference type="ARBA" id="ARBA00023125"/>
    </source>
</evidence>
<sequence length="278" mass="30730">MTPPPLYRQMSDRLREQISVSSPGERLTSEPVLAARWGVSRFTVSKAIEELVAEGLVVRKQGSGTFVASAPLRKQPGLLTSFTEAVTAAGHAASHQLLSFDMWPGRGMPPFEIDEPSVIMDRLRYVDGVPVARHNSVVPLTVVKQTGLTEEISRRSDFSFYGFLAEKNSPVVSAKERLNARLATEDERDLLSLPAGAVVIVIYRQSFNEAGQLLDMVEAIYDARRYYYETNLQRNNDPQKKGPSHAETGNNTGSSGGPGLDFDRQRKPATKRRRPSGK</sequence>
<evidence type="ECO:0000256" key="1">
    <source>
        <dbReference type="ARBA" id="ARBA00023015"/>
    </source>
</evidence>
<dbReference type="PANTHER" id="PTHR44846">
    <property type="entry name" value="MANNOSYL-D-GLYCERATE TRANSPORT/METABOLISM SYSTEM REPRESSOR MNGR-RELATED"/>
    <property type="match status" value="1"/>
</dbReference>
<dbReference type="SMART" id="SM00345">
    <property type="entry name" value="HTH_GNTR"/>
    <property type="match status" value="1"/>
</dbReference>
<dbReference type="InterPro" id="IPR036390">
    <property type="entry name" value="WH_DNA-bd_sf"/>
</dbReference>
<feature type="region of interest" description="Disordered" evidence="4">
    <location>
        <begin position="233"/>
        <end position="278"/>
    </location>
</feature>
<evidence type="ECO:0000256" key="4">
    <source>
        <dbReference type="SAM" id="MobiDB-lite"/>
    </source>
</evidence>
<keyword evidence="3" id="KW-0804">Transcription</keyword>
<dbReference type="EMBL" id="CP014691">
    <property type="protein sequence ID" value="AQS89080.1"/>
    <property type="molecule type" value="Genomic_DNA"/>
</dbReference>
<dbReference type="Pfam" id="PF07702">
    <property type="entry name" value="UTRA"/>
    <property type="match status" value="1"/>
</dbReference>
<evidence type="ECO:0000256" key="3">
    <source>
        <dbReference type="ARBA" id="ARBA00023163"/>
    </source>
</evidence>
<keyword evidence="1" id="KW-0805">Transcription regulation</keyword>
<dbReference type="Proteomes" id="UP000188604">
    <property type="component" value="Chromosome"/>
</dbReference>